<name>A0ABU5ESQ0_9BACT</name>
<dbReference type="PROSITE" id="PS51186">
    <property type="entry name" value="GNAT"/>
    <property type="match status" value="1"/>
</dbReference>
<accession>A0ABU5ESQ0</accession>
<proteinExistence type="predicted"/>
<dbReference type="Gene3D" id="3.40.630.30">
    <property type="match status" value="1"/>
</dbReference>
<dbReference type="RefSeq" id="WP_320684711.1">
    <property type="nucleotide sequence ID" value="NZ_JAXBLV010000001.1"/>
</dbReference>
<dbReference type="PANTHER" id="PTHR43420:SF44">
    <property type="entry name" value="ACETYLTRANSFERASE YPEA"/>
    <property type="match status" value="1"/>
</dbReference>
<gene>
    <name evidence="4" type="ORF">R5W23_000195</name>
</gene>
<keyword evidence="1 4" id="KW-0808">Transferase</keyword>
<reference evidence="5" key="1">
    <citation type="journal article" date="2023" name="Mar. Drugs">
        <title>Gemmata algarum, a Novel Planctomycete Isolated from an Algal Mat, Displays Antimicrobial Activity.</title>
        <authorList>
            <person name="Kumar G."/>
            <person name="Kallscheuer N."/>
            <person name="Kashif M."/>
            <person name="Ahamad S."/>
            <person name="Jagadeeshwari U."/>
            <person name="Pannikurungottu S."/>
            <person name="Haufschild T."/>
            <person name="Kabuu M."/>
            <person name="Sasikala C."/>
            <person name="Jogler C."/>
            <person name="Ramana C."/>
        </authorList>
    </citation>
    <scope>NUCLEOTIDE SEQUENCE [LARGE SCALE GENOMIC DNA]</scope>
    <source>
        <strain evidence="5">JC673</strain>
    </source>
</reference>
<comment type="caution">
    <text evidence="4">The sequence shown here is derived from an EMBL/GenBank/DDBJ whole genome shotgun (WGS) entry which is preliminary data.</text>
</comment>
<dbReference type="InterPro" id="IPR016181">
    <property type="entry name" value="Acyl_CoA_acyltransferase"/>
</dbReference>
<dbReference type="Pfam" id="PF00583">
    <property type="entry name" value="Acetyltransf_1"/>
    <property type="match status" value="1"/>
</dbReference>
<dbReference type="Proteomes" id="UP001272242">
    <property type="component" value="Unassembled WGS sequence"/>
</dbReference>
<organism evidence="4 5">
    <name type="scientific">Gemmata algarum</name>
    <dbReference type="NCBI Taxonomy" id="2975278"/>
    <lineage>
        <taxon>Bacteria</taxon>
        <taxon>Pseudomonadati</taxon>
        <taxon>Planctomycetota</taxon>
        <taxon>Planctomycetia</taxon>
        <taxon>Gemmatales</taxon>
        <taxon>Gemmataceae</taxon>
        <taxon>Gemmata</taxon>
    </lineage>
</organism>
<dbReference type="SUPFAM" id="SSF55729">
    <property type="entry name" value="Acyl-CoA N-acyltransferases (Nat)"/>
    <property type="match status" value="1"/>
</dbReference>
<dbReference type="InterPro" id="IPR000182">
    <property type="entry name" value="GNAT_dom"/>
</dbReference>
<dbReference type="InterPro" id="IPR050680">
    <property type="entry name" value="YpeA/RimI_acetyltransf"/>
</dbReference>
<evidence type="ECO:0000256" key="1">
    <source>
        <dbReference type="ARBA" id="ARBA00022679"/>
    </source>
</evidence>
<dbReference type="GO" id="GO:0016746">
    <property type="term" value="F:acyltransferase activity"/>
    <property type="evidence" value="ECO:0007669"/>
    <property type="project" value="UniProtKB-KW"/>
</dbReference>
<dbReference type="PANTHER" id="PTHR43420">
    <property type="entry name" value="ACETYLTRANSFERASE"/>
    <property type="match status" value="1"/>
</dbReference>
<evidence type="ECO:0000256" key="2">
    <source>
        <dbReference type="ARBA" id="ARBA00023315"/>
    </source>
</evidence>
<keyword evidence="2 4" id="KW-0012">Acyltransferase</keyword>
<evidence type="ECO:0000313" key="4">
    <source>
        <dbReference type="EMBL" id="MDY3557667.1"/>
    </source>
</evidence>
<protein>
    <submittedName>
        <fullName evidence="4">GNAT family N-acetyltransferase</fullName>
        <ecNumber evidence="4">2.3.1.-</ecNumber>
    </submittedName>
</protein>
<dbReference type="EMBL" id="JAXBLV010000001">
    <property type="protein sequence ID" value="MDY3557667.1"/>
    <property type="molecule type" value="Genomic_DNA"/>
</dbReference>
<evidence type="ECO:0000259" key="3">
    <source>
        <dbReference type="PROSITE" id="PS51186"/>
    </source>
</evidence>
<keyword evidence="5" id="KW-1185">Reference proteome</keyword>
<feature type="domain" description="N-acetyltransferase" evidence="3">
    <location>
        <begin position="48"/>
        <end position="185"/>
    </location>
</feature>
<sequence length="190" mass="20979">MPNTPNIKYFKRHRMELALRHPLPPWVLPAGFSWVAWSDALLATHAEVKYQSFYNETDALVFPSLGTRTGCHDLMAAIRYRPDFCPPATWLLAAPNGYAGTVQGLFDEKREGGIQNLGVVPAYRGLGLGRALLLRAIEGFRSVGVRRAFLEVTATNAPAVHTYRAVGFRSVKTLYRAVELPNPDTVGVGL</sequence>
<evidence type="ECO:0000313" key="5">
    <source>
        <dbReference type="Proteomes" id="UP001272242"/>
    </source>
</evidence>
<dbReference type="EC" id="2.3.1.-" evidence="4"/>